<proteinExistence type="predicted"/>
<gene>
    <name evidence="2" type="ordered locus">Tbd_1823</name>
</gene>
<organism evidence="2 3">
    <name type="scientific">Thiobacillus denitrificans (strain ATCC 25259 / T1)</name>
    <dbReference type="NCBI Taxonomy" id="292415"/>
    <lineage>
        <taxon>Bacteria</taxon>
        <taxon>Pseudomonadati</taxon>
        <taxon>Pseudomonadota</taxon>
        <taxon>Betaproteobacteria</taxon>
        <taxon>Nitrosomonadales</taxon>
        <taxon>Thiobacillaceae</taxon>
        <taxon>Thiobacillus</taxon>
    </lineage>
</organism>
<dbReference type="HOGENOM" id="CLU_1554590_0_0_4"/>
<dbReference type="AlphaFoldDB" id="Q3SHV7"/>
<dbReference type="KEGG" id="tbd:Tbd_1823"/>
<evidence type="ECO:0000313" key="2">
    <source>
        <dbReference type="EMBL" id="AAZ97776.1"/>
    </source>
</evidence>
<sequence>MGFFIRALSVLNGVREWASFAHEAFSWRGLAKRTAAAAAGAAVIATPVVVMSKPSAPAEAVSAQGPAHTESAAEVEDKIEKIGPDNIYSKVYLSQPEHQGLMDAIIAKCKVTNELPAQQCDIAVHTKAWLAHRAFLAEQSKKVQEADRRLRESLNSPSAGATGPTQIRMFKE</sequence>
<feature type="region of interest" description="Disordered" evidence="1">
    <location>
        <begin position="147"/>
        <end position="172"/>
    </location>
</feature>
<dbReference type="EMBL" id="CP000116">
    <property type="protein sequence ID" value="AAZ97776.1"/>
    <property type="molecule type" value="Genomic_DNA"/>
</dbReference>
<name>Q3SHV7_THIDA</name>
<reference evidence="2 3" key="1">
    <citation type="journal article" date="2006" name="J. Bacteriol.">
        <title>The genome sequence of the obligately chemolithoautotrophic, facultatively anaerobic bacterium Thiobacillus denitrificans.</title>
        <authorList>
            <person name="Beller H.R."/>
            <person name="Chain P.S."/>
            <person name="Letain T.E."/>
            <person name="Chakicherla A."/>
            <person name="Larimer F.W."/>
            <person name="Richardson P.M."/>
            <person name="Coleman M.A."/>
            <person name="Wood A.P."/>
            <person name="Kelly D.P."/>
        </authorList>
    </citation>
    <scope>NUCLEOTIDE SEQUENCE [LARGE SCALE GENOMIC DNA]</scope>
    <source>
        <strain evidence="2 3">ATCC 25259</strain>
    </source>
</reference>
<evidence type="ECO:0000256" key="1">
    <source>
        <dbReference type="SAM" id="MobiDB-lite"/>
    </source>
</evidence>
<evidence type="ECO:0000313" key="3">
    <source>
        <dbReference type="Proteomes" id="UP000008291"/>
    </source>
</evidence>
<dbReference type="Proteomes" id="UP000008291">
    <property type="component" value="Chromosome"/>
</dbReference>
<keyword evidence="3" id="KW-1185">Reference proteome</keyword>
<accession>Q3SHV7</accession>
<protein>
    <submittedName>
        <fullName evidence="2">Uncharacterized protein</fullName>
    </submittedName>
</protein>
<dbReference type="RefSeq" id="WP_011312335.1">
    <property type="nucleotide sequence ID" value="NC_007404.1"/>
</dbReference>
<feature type="compositionally biased region" description="Polar residues" evidence="1">
    <location>
        <begin position="153"/>
        <end position="165"/>
    </location>
</feature>